<gene>
    <name evidence="1" type="ORF">EK21DRAFT_111734</name>
</gene>
<dbReference type="OrthoDB" id="3695593at2759"/>
<dbReference type="AlphaFoldDB" id="A0A9P4H9A2"/>
<sequence>MIALPTESLPCHLLRMPYEILKPILAQLMQRVQISVSKTCVTLWELAYPLAYNRITVTIGPNLAESRWKHLASGLGLRHAQHLELNSLFDGKSKAGRTEDLIAGTLIAAVWRNQLHSFSMSMSVQMARTISTRTIVILLETQRALRRLYLPSIDDLPVVRFDEHLGANPKFSSLKIATVSMTVIYSCEDALRCLLASSSDSLELHLRILMSHIDDGTSRIPSILLPQHPFRAHIISITTKLTFHKFHFSYGQSPLCTGSFPALTALSIDSCINCHSLFHGSNANNFPALNALMIAGPHLIMSGGVASFIRDLSTLRELVLDSEGVLFSNIAPIAKHAGTLELLYIRRRHSDIELSAFSGLGQSIVASLFGSLTALRHLGVSVGLAGLICDENGQFWECSNTPWSNLTTLSTYDYLQTLYLRYHFHLFPRRSTRRLYSEDFQKLQDSNIFEMELASSVITWLNDELPSWLIDRPLRYITITNSCTVNSSKIDASVGPLASITPQSGKQIVSFKPSIERRVVSLTKEEMMHMYEGDGYYFFEAYLNGMMEPSICTLVDW</sequence>
<organism evidence="1 2">
    <name type="scientific">Setomelanomma holmii</name>
    <dbReference type="NCBI Taxonomy" id="210430"/>
    <lineage>
        <taxon>Eukaryota</taxon>
        <taxon>Fungi</taxon>
        <taxon>Dikarya</taxon>
        <taxon>Ascomycota</taxon>
        <taxon>Pezizomycotina</taxon>
        <taxon>Dothideomycetes</taxon>
        <taxon>Pleosporomycetidae</taxon>
        <taxon>Pleosporales</taxon>
        <taxon>Pleosporineae</taxon>
        <taxon>Phaeosphaeriaceae</taxon>
        <taxon>Setomelanomma</taxon>
    </lineage>
</organism>
<comment type="caution">
    <text evidence="1">The sequence shown here is derived from an EMBL/GenBank/DDBJ whole genome shotgun (WGS) entry which is preliminary data.</text>
</comment>
<reference evidence="1" key="1">
    <citation type="journal article" date="2020" name="Stud. Mycol.">
        <title>101 Dothideomycetes genomes: a test case for predicting lifestyles and emergence of pathogens.</title>
        <authorList>
            <person name="Haridas S."/>
            <person name="Albert R."/>
            <person name="Binder M."/>
            <person name="Bloem J."/>
            <person name="Labutti K."/>
            <person name="Salamov A."/>
            <person name="Andreopoulos B."/>
            <person name="Baker S."/>
            <person name="Barry K."/>
            <person name="Bills G."/>
            <person name="Bluhm B."/>
            <person name="Cannon C."/>
            <person name="Castanera R."/>
            <person name="Culley D."/>
            <person name="Daum C."/>
            <person name="Ezra D."/>
            <person name="Gonzalez J."/>
            <person name="Henrissat B."/>
            <person name="Kuo A."/>
            <person name="Liang C."/>
            <person name="Lipzen A."/>
            <person name="Lutzoni F."/>
            <person name="Magnuson J."/>
            <person name="Mondo S."/>
            <person name="Nolan M."/>
            <person name="Ohm R."/>
            <person name="Pangilinan J."/>
            <person name="Park H.-J."/>
            <person name="Ramirez L."/>
            <person name="Alfaro M."/>
            <person name="Sun H."/>
            <person name="Tritt A."/>
            <person name="Yoshinaga Y."/>
            <person name="Zwiers L.-H."/>
            <person name="Turgeon B."/>
            <person name="Goodwin S."/>
            <person name="Spatafora J."/>
            <person name="Crous P."/>
            <person name="Grigoriev I."/>
        </authorList>
    </citation>
    <scope>NUCLEOTIDE SEQUENCE</scope>
    <source>
        <strain evidence="1">CBS 110217</strain>
    </source>
</reference>
<dbReference type="InterPro" id="IPR032675">
    <property type="entry name" value="LRR_dom_sf"/>
</dbReference>
<evidence type="ECO:0000313" key="2">
    <source>
        <dbReference type="Proteomes" id="UP000799777"/>
    </source>
</evidence>
<evidence type="ECO:0000313" key="1">
    <source>
        <dbReference type="EMBL" id="KAF2030641.1"/>
    </source>
</evidence>
<accession>A0A9P4H9A2</accession>
<dbReference type="Gene3D" id="3.80.10.10">
    <property type="entry name" value="Ribonuclease Inhibitor"/>
    <property type="match status" value="1"/>
</dbReference>
<protein>
    <submittedName>
        <fullName evidence="1">Uncharacterized protein</fullName>
    </submittedName>
</protein>
<proteinExistence type="predicted"/>
<dbReference type="EMBL" id="ML978188">
    <property type="protein sequence ID" value="KAF2030641.1"/>
    <property type="molecule type" value="Genomic_DNA"/>
</dbReference>
<dbReference type="Proteomes" id="UP000799777">
    <property type="component" value="Unassembled WGS sequence"/>
</dbReference>
<keyword evidence="2" id="KW-1185">Reference proteome</keyword>
<dbReference type="SUPFAM" id="SSF52047">
    <property type="entry name" value="RNI-like"/>
    <property type="match status" value="1"/>
</dbReference>
<name>A0A9P4H9A2_9PLEO</name>